<proteinExistence type="predicted"/>
<dbReference type="EMBL" id="LNQP01000097">
    <property type="protein sequence ID" value="KSU86282.1"/>
    <property type="molecule type" value="Genomic_DNA"/>
</dbReference>
<accession>A0A0V8JH45</accession>
<reference evidence="1 2" key="1">
    <citation type="submission" date="2015-11" db="EMBL/GenBank/DDBJ databases">
        <title>Bacillus caseinolyticus sp nov.</title>
        <authorList>
            <person name="Dastager S.G."/>
            <person name="Mawlankar R."/>
        </authorList>
    </citation>
    <scope>NUCLEOTIDE SEQUENCE [LARGE SCALE GENOMIC DNA]</scope>
    <source>
        <strain evidence="1 2">SGD-V-76</strain>
    </source>
</reference>
<dbReference type="Proteomes" id="UP000053681">
    <property type="component" value="Unassembled WGS sequence"/>
</dbReference>
<name>A0A0V8JH45_9BACI</name>
<evidence type="ECO:0000313" key="1">
    <source>
        <dbReference type="EMBL" id="KSU86282.1"/>
    </source>
</evidence>
<gene>
    <name evidence="1" type="ORF">AS180_19545</name>
</gene>
<keyword evidence="2" id="KW-1185">Reference proteome</keyword>
<comment type="caution">
    <text evidence="1">The sequence shown here is derived from an EMBL/GenBank/DDBJ whole genome shotgun (WGS) entry which is preliminary data.</text>
</comment>
<sequence length="330" mass="38662">MSNDLYIVTGVRISKATKVGNLRKTEMLMPYTNEDSNSEILIKDNSFKILNVLLVGDYGSLVLETKNIKTAIRLFESIKLLMAFEHEYYDNDMKILRLDSNSDETKTYKVYDLNHYQNHYDRTSLESGIVLGNSKIKQRGELIKLTFRDNRLRTALACFFQAQEIYYTNLVGSYITSHSRPDIYMYEKDEYSFLNMMNYERYCASLTAAYRGVEAIMNVNFRERQFKSDEYKKVINNSIQGIKWDTSYLKAFHNVRYSDNLSKKSYTRVATMIKKLLVARNRAGHGKLYADQKRNNPITMELTHESAKFLSFLIIEYIESKIDLKEEEVN</sequence>
<dbReference type="RefSeq" id="WP_062687369.1">
    <property type="nucleotide sequence ID" value="NZ_KQ758711.1"/>
</dbReference>
<protein>
    <submittedName>
        <fullName evidence="1">Uncharacterized protein</fullName>
    </submittedName>
</protein>
<evidence type="ECO:0000313" key="2">
    <source>
        <dbReference type="Proteomes" id="UP000053681"/>
    </source>
</evidence>
<organism evidence="1 2">
    <name type="scientific">Priestia veravalensis</name>
    <dbReference type="NCBI Taxonomy" id="1414648"/>
    <lineage>
        <taxon>Bacteria</taxon>
        <taxon>Bacillati</taxon>
        <taxon>Bacillota</taxon>
        <taxon>Bacilli</taxon>
        <taxon>Bacillales</taxon>
        <taxon>Bacillaceae</taxon>
        <taxon>Priestia</taxon>
    </lineage>
</organism>
<dbReference type="AlphaFoldDB" id="A0A0V8JH45"/>